<dbReference type="Proteomes" id="UP000228934">
    <property type="component" value="Unassembled WGS sequence"/>
</dbReference>
<accession>A0A2G9Q1F8</accession>
<dbReference type="EMBL" id="KZ370077">
    <property type="protein sequence ID" value="PIO09417.1"/>
    <property type="molecule type" value="Genomic_DNA"/>
</dbReference>
<proteinExistence type="predicted"/>
<evidence type="ECO:0000313" key="1">
    <source>
        <dbReference type="EMBL" id="PIO09417.1"/>
    </source>
</evidence>
<feature type="non-terminal residue" evidence="1">
    <location>
        <position position="51"/>
    </location>
</feature>
<sequence>MLCIQILSHLKVPRSRSGRSWGVIYNWKTSRKTSMMLFQKIKTSLMFWGEF</sequence>
<dbReference type="AlphaFoldDB" id="A0A2G9Q1F8"/>
<evidence type="ECO:0000313" key="2">
    <source>
        <dbReference type="Proteomes" id="UP000228934"/>
    </source>
</evidence>
<gene>
    <name evidence="1" type="ORF">AB205_0190210</name>
</gene>
<reference evidence="2" key="1">
    <citation type="journal article" date="2017" name="Nat. Commun.">
        <title>The North American bullfrog draft genome provides insight into hormonal regulation of long noncoding RNA.</title>
        <authorList>
            <person name="Hammond S.A."/>
            <person name="Warren R.L."/>
            <person name="Vandervalk B.P."/>
            <person name="Kucuk E."/>
            <person name="Khan H."/>
            <person name="Gibb E.A."/>
            <person name="Pandoh P."/>
            <person name="Kirk H."/>
            <person name="Zhao Y."/>
            <person name="Jones M."/>
            <person name="Mungall A.J."/>
            <person name="Coope R."/>
            <person name="Pleasance S."/>
            <person name="Moore R.A."/>
            <person name="Holt R.A."/>
            <person name="Round J.M."/>
            <person name="Ohora S."/>
            <person name="Walle B.V."/>
            <person name="Veldhoen N."/>
            <person name="Helbing C.C."/>
            <person name="Birol I."/>
        </authorList>
    </citation>
    <scope>NUCLEOTIDE SEQUENCE [LARGE SCALE GENOMIC DNA]</scope>
</reference>
<organism evidence="1 2">
    <name type="scientific">Aquarana catesbeiana</name>
    <name type="common">American bullfrog</name>
    <name type="synonym">Rana catesbeiana</name>
    <dbReference type="NCBI Taxonomy" id="8400"/>
    <lineage>
        <taxon>Eukaryota</taxon>
        <taxon>Metazoa</taxon>
        <taxon>Chordata</taxon>
        <taxon>Craniata</taxon>
        <taxon>Vertebrata</taxon>
        <taxon>Euteleostomi</taxon>
        <taxon>Amphibia</taxon>
        <taxon>Batrachia</taxon>
        <taxon>Anura</taxon>
        <taxon>Neobatrachia</taxon>
        <taxon>Ranoidea</taxon>
        <taxon>Ranidae</taxon>
        <taxon>Aquarana</taxon>
    </lineage>
</organism>
<name>A0A2G9Q1F8_AQUCT</name>
<keyword evidence="2" id="KW-1185">Reference proteome</keyword>
<protein>
    <submittedName>
        <fullName evidence="1">Uncharacterized protein</fullName>
    </submittedName>
</protein>